<dbReference type="EMBL" id="JAIFTH010000409">
    <property type="protein sequence ID" value="KAG9509585.1"/>
    <property type="molecule type" value="Genomic_DNA"/>
</dbReference>
<feature type="signal peptide" evidence="1">
    <location>
        <begin position="1"/>
        <end position="28"/>
    </location>
</feature>
<sequence>MQQQQSNRTLIMLASMTLLVVKIDSIVGQSCHSRELDLCAAPLVVFTQSPSGLALNNHDLDKQCNYIKEADVCLSNFTRRCMTPIQSSMISILTEGSRQVLKDYCTPNSYIREQFLKHSSCLNEALKTHHKSCIKDLQASLEVMTQSMSTSETKQWQKRVPVGCCAYRRFENCIGGQVERKCGKEAQDFVKLVLKRVLSRMPDMMCRNYKPEGSTCKSILPAVGTIPKACISIKLMS</sequence>
<comment type="caution">
    <text evidence="2">The sequence shown here is derived from an EMBL/GenBank/DDBJ whole genome shotgun (WGS) entry which is preliminary data.</text>
</comment>
<feature type="chain" id="PRO_5047047066" evidence="1">
    <location>
        <begin position="29"/>
        <end position="237"/>
    </location>
</feature>
<feature type="non-terminal residue" evidence="2">
    <location>
        <position position="237"/>
    </location>
</feature>
<evidence type="ECO:0000313" key="2">
    <source>
        <dbReference type="EMBL" id="KAG9509585.1"/>
    </source>
</evidence>
<proteinExistence type="predicted"/>
<keyword evidence="3" id="KW-1185">Reference proteome</keyword>
<evidence type="ECO:0000313" key="3">
    <source>
        <dbReference type="Proteomes" id="UP000825002"/>
    </source>
</evidence>
<dbReference type="PANTHER" id="PTHR33964:SF1">
    <property type="entry name" value="RE45066P"/>
    <property type="match status" value="1"/>
</dbReference>
<evidence type="ECO:0000256" key="1">
    <source>
        <dbReference type="SAM" id="SignalP"/>
    </source>
</evidence>
<gene>
    <name evidence="2" type="ORF">GZH46_01890</name>
</gene>
<name>A0ABQ7S838_9ACAR</name>
<reference evidence="2 3" key="1">
    <citation type="submission" date="2020-10" db="EMBL/GenBank/DDBJ databases">
        <authorList>
            <person name="Klimov P.B."/>
            <person name="Dyachkov S.M."/>
            <person name="Chetverikov P.E."/>
        </authorList>
    </citation>
    <scope>NUCLEOTIDE SEQUENCE [LARGE SCALE GENOMIC DNA]</scope>
    <source>
        <strain evidence="2">BMOC 18-1129-001#AD2665</strain>
        <tissue evidence="2">Entire mites</tissue>
    </source>
</reference>
<dbReference type="PANTHER" id="PTHR33964">
    <property type="entry name" value="RE45066P-RELATED"/>
    <property type="match status" value="1"/>
</dbReference>
<keyword evidence="1" id="KW-0732">Signal</keyword>
<dbReference type="Proteomes" id="UP000825002">
    <property type="component" value="Unassembled WGS sequence"/>
</dbReference>
<protein>
    <submittedName>
        <fullName evidence="2">Uncharacterized protein</fullName>
    </submittedName>
</protein>
<organism evidence="2 3">
    <name type="scientific">Fragariocoptes setiger</name>
    <dbReference type="NCBI Taxonomy" id="1670756"/>
    <lineage>
        <taxon>Eukaryota</taxon>
        <taxon>Metazoa</taxon>
        <taxon>Ecdysozoa</taxon>
        <taxon>Arthropoda</taxon>
        <taxon>Chelicerata</taxon>
        <taxon>Arachnida</taxon>
        <taxon>Acari</taxon>
        <taxon>Acariformes</taxon>
        <taxon>Trombidiformes</taxon>
        <taxon>Prostigmata</taxon>
        <taxon>Eupodina</taxon>
        <taxon>Eriophyoidea</taxon>
        <taxon>Phytoptidae</taxon>
        <taxon>Fragariocoptes</taxon>
    </lineage>
</organism>
<accession>A0ABQ7S838</accession>